<accession>A0AAE0BV58</accession>
<feature type="region of interest" description="Disordered" evidence="2">
    <location>
        <begin position="736"/>
        <end position="779"/>
    </location>
</feature>
<feature type="domain" description="Bacteriophage/plasmid primase P4 C-terminal" evidence="3">
    <location>
        <begin position="1117"/>
        <end position="1235"/>
    </location>
</feature>
<feature type="region of interest" description="Disordered" evidence="2">
    <location>
        <begin position="40"/>
        <end position="70"/>
    </location>
</feature>
<dbReference type="PANTHER" id="PTHR35372:SF2">
    <property type="entry name" value="SF3 HELICASE DOMAIN-CONTAINING PROTEIN"/>
    <property type="match status" value="1"/>
</dbReference>
<dbReference type="InterPro" id="IPR014818">
    <property type="entry name" value="Phage/plasmid_primase_P4_C"/>
</dbReference>
<proteinExistence type="predicted"/>
<protein>
    <recommendedName>
        <fullName evidence="3">Bacteriophage/plasmid primase P4 C-terminal domain-containing protein</fullName>
    </recommendedName>
</protein>
<dbReference type="Proteomes" id="UP001190700">
    <property type="component" value="Unassembled WGS sequence"/>
</dbReference>
<evidence type="ECO:0000256" key="1">
    <source>
        <dbReference type="ARBA" id="ARBA00022801"/>
    </source>
</evidence>
<feature type="region of interest" description="Disordered" evidence="2">
    <location>
        <begin position="683"/>
        <end position="703"/>
    </location>
</feature>
<gene>
    <name evidence="4" type="ORF">CYMTET_47677</name>
</gene>
<comment type="caution">
    <text evidence="4">The sequence shown here is derived from an EMBL/GenBank/DDBJ whole genome shotgun (WGS) entry which is preliminary data.</text>
</comment>
<keyword evidence="5" id="KW-1185">Reference proteome</keyword>
<keyword evidence="1" id="KW-0378">Hydrolase</keyword>
<evidence type="ECO:0000313" key="4">
    <source>
        <dbReference type="EMBL" id="KAK3242654.1"/>
    </source>
</evidence>
<dbReference type="Pfam" id="PF08706">
    <property type="entry name" value="D5_N"/>
    <property type="match status" value="1"/>
</dbReference>
<dbReference type="PANTHER" id="PTHR35372">
    <property type="entry name" value="ATP BINDING PROTEIN-RELATED"/>
    <property type="match status" value="1"/>
</dbReference>
<reference evidence="4 5" key="1">
    <citation type="journal article" date="2015" name="Genome Biol. Evol.">
        <title>Comparative Genomics of a Bacterivorous Green Alga Reveals Evolutionary Causalities and Consequences of Phago-Mixotrophic Mode of Nutrition.</title>
        <authorList>
            <person name="Burns J.A."/>
            <person name="Paasch A."/>
            <person name="Narechania A."/>
            <person name="Kim E."/>
        </authorList>
    </citation>
    <scope>NUCLEOTIDE SEQUENCE [LARGE SCALE GENOMIC DNA]</scope>
    <source>
        <strain evidence="4 5">PLY_AMNH</strain>
    </source>
</reference>
<dbReference type="GO" id="GO:0016787">
    <property type="term" value="F:hydrolase activity"/>
    <property type="evidence" value="ECO:0007669"/>
    <property type="project" value="UniProtKB-KW"/>
</dbReference>
<name>A0AAE0BV58_9CHLO</name>
<sequence>MAATRPPNEVCNIRSGELVFFLTFSLTILAAQYPAIGYSQEASPDSMRGDNEFPPPTTPTQAPSITPGHDDDGVLSSMANAFDEKATKRCCTDDCAYKDRNLVSMHSKCIPIEILERWRKSDPFSILIRSQFHSTKANMLAYADKNQHTLYFAVDKPITPYIKNNKVEGLPSLVNGEWPTLPHIVQQFVSFESRDEFLDFVNSKLGGNKNVMYEILREDRPCRMIADSDAILTRRRKDAGDTFTRDELCAALKLLTEWTFNDTESAVGDSDLPVEVRFVDGGCREKENGDTKLSVHMYVSGRALGHNKEHGEFVRACIMANALVMYHFLLENAEHPLVKFCNLHRDLGVVIRERYADLTSRISEGVESPTLAREEAWPWHPEHLHLMGESMSVKSILYQLAVGDDVAPEDDRVHEVVVRAIWLGARECIGDGLLDNMHTTDRVLRLVDHTKIFQNRPGRALEEVKTEECAFSSWKVVDMASIVDKGDLHKFTSTFDLDTAMEPLINFDRIPAFISWKSEAMHRHLIYGGRDANNALKSRSLAAASASAPRGRNESMSALRLNHPQLAGLLEAELADNVVWKKCLPTGTLKSVELPSPDFPNRLLVNTDEHECGWRGHHSNLPSGKDAGPAHSKNTVYFLLTEHHIRKKCTASWHDPYMGQNRFDIPYSSPERQTEMCEWLRRLKPTPTPPDTDNLSCFRNSSPSQDEIMHELDMELLEEPQECHEEFAEEPEALYNNNDEASGDHQDGDHDDDGNEERDGSVDASDGIIQEPPHHPRFHSQPEQAIVDFVDHVVLPEFLSDKVREDGLLTGPVIPNWQFQPKVKGILTPAMHQGDALLLPSAIQVAIEVVPHGGPKTRLFILKSDGYEEYMREDRRSICYTYVKNSLIQREVGGHIERSQADWNHLQIEEQKEEQDIDAEVVEESDLEDDGANDAKHFDLFTDLCVNKAKRSPQEQPYTMTVNKRKHADGTLFADEWMIAMTPCKEKRKKCNENGKFISTYYTTDNRILADTCHDPTCPHHAPQRMIPVANLDEYFASYLKANLVQNITNNVYNNDFSGSTINGDVNLHQQQAPAHLKKDGTHPAGIGTRWDERNANAFSKNLEGFVYKTKEFGLIMYDEATGLWVKEKNEHKRIMLNTKDRWAVATPTKNAGMGAIVSQTYSLVEWTAPNHAGFDDFGASQKGFLLFKNGVLDIRAGRMLPFDPKYRFMAAVPMSFDPLVDRSEMAKQVEEKIFTSMFLNPEKRKFVLEMLSIALAGEHTKRMCWIVGEADCGKGVMVDLITNTYGRDIVGDFNANCFTSKKNSDSPERDLGFIVDLALKRISFSSEKSQATSGAKDRFGNNTGMTPMDGNLIKQLTGGRADRLRAREAYGKMGGSGAFHGAMRSFLCPTVNDLGPIVPFDSGMVTRTLVARADRTSTLEPEFDSATHFRRDATIFDFTAKKDVQLATAWMFMKIYQNVSPDESLRVTPDVMKREISETCERDETSVESWIRTNYDVYDGDVYAAFGKRSRNAKGEDDWKWNWTAMHQAAGDGNDWFVKFENLYTFHNNSKGGCAGMSKTNFGRHLSSMGLSNTIKKVEGQAFQVRLGLRIVHNSR</sequence>
<evidence type="ECO:0000256" key="2">
    <source>
        <dbReference type="SAM" id="MobiDB-lite"/>
    </source>
</evidence>
<dbReference type="InterPro" id="IPR051620">
    <property type="entry name" value="ORF904-like_C"/>
</dbReference>
<feature type="compositionally biased region" description="Polar residues" evidence="2">
    <location>
        <begin position="691"/>
        <end position="703"/>
    </location>
</feature>
<dbReference type="EMBL" id="LGRX02033144">
    <property type="protein sequence ID" value="KAK3242654.1"/>
    <property type="molecule type" value="Genomic_DNA"/>
</dbReference>
<evidence type="ECO:0000313" key="5">
    <source>
        <dbReference type="Proteomes" id="UP001190700"/>
    </source>
</evidence>
<evidence type="ECO:0000259" key="3">
    <source>
        <dbReference type="Pfam" id="PF08706"/>
    </source>
</evidence>
<organism evidence="4 5">
    <name type="scientific">Cymbomonas tetramitiformis</name>
    <dbReference type="NCBI Taxonomy" id="36881"/>
    <lineage>
        <taxon>Eukaryota</taxon>
        <taxon>Viridiplantae</taxon>
        <taxon>Chlorophyta</taxon>
        <taxon>Pyramimonadophyceae</taxon>
        <taxon>Pyramimonadales</taxon>
        <taxon>Pyramimonadaceae</taxon>
        <taxon>Cymbomonas</taxon>
    </lineage>
</organism>